<dbReference type="Proteomes" id="UP000184035">
    <property type="component" value="Unassembled WGS sequence"/>
</dbReference>
<dbReference type="PANTHER" id="PTHR35276">
    <property type="entry name" value="S-ADENOSYL-L-METHIONINE-DEPENDENT METHYLTRANSFERASES SUPERFAMILY PROTEIN"/>
    <property type="match status" value="1"/>
</dbReference>
<dbReference type="PANTHER" id="PTHR35276:SF1">
    <property type="entry name" value="TRNA (MNM(5)S(2)U34)-METHYLTRANSFERASE, CHLOROPLASTIC"/>
    <property type="match status" value="1"/>
</dbReference>
<accession>A0A1M4XH46</accession>
<reference evidence="1 2" key="1">
    <citation type="submission" date="2016-11" db="EMBL/GenBank/DDBJ databases">
        <authorList>
            <person name="Jaros S."/>
            <person name="Januszkiewicz K."/>
            <person name="Wedrychowicz H."/>
        </authorList>
    </citation>
    <scope>NUCLEOTIDE SEQUENCE [LARGE SCALE GENOMIC DNA]</scope>
    <source>
        <strain evidence="1 2">DSM 2631</strain>
    </source>
</reference>
<dbReference type="STRING" id="1533.SAMN05443638_11831"/>
<keyword evidence="2" id="KW-1185">Reference proteome</keyword>
<name>A0A1M4XH46_9CLOT</name>
<organism evidence="1 2">
    <name type="scientific">Clostridium fallax</name>
    <dbReference type="NCBI Taxonomy" id="1533"/>
    <lineage>
        <taxon>Bacteria</taxon>
        <taxon>Bacillati</taxon>
        <taxon>Bacillota</taxon>
        <taxon>Clostridia</taxon>
        <taxon>Eubacteriales</taxon>
        <taxon>Clostridiaceae</taxon>
        <taxon>Clostridium</taxon>
    </lineage>
</organism>
<dbReference type="GO" id="GO:0008168">
    <property type="term" value="F:methyltransferase activity"/>
    <property type="evidence" value="ECO:0007669"/>
    <property type="project" value="UniProtKB-KW"/>
</dbReference>
<dbReference type="SUPFAM" id="SSF53335">
    <property type="entry name" value="S-adenosyl-L-methionine-dependent methyltransferases"/>
    <property type="match status" value="1"/>
</dbReference>
<dbReference type="EMBL" id="FQVM01000018">
    <property type="protein sequence ID" value="SHE92721.1"/>
    <property type="molecule type" value="Genomic_DNA"/>
</dbReference>
<dbReference type="Pfam" id="PF06962">
    <property type="entry name" value="rRNA_methylase"/>
    <property type="match status" value="1"/>
</dbReference>
<dbReference type="GO" id="GO:0032259">
    <property type="term" value="P:methylation"/>
    <property type="evidence" value="ECO:0007669"/>
    <property type="project" value="UniProtKB-KW"/>
</dbReference>
<dbReference type="AlphaFoldDB" id="A0A1M4XH46"/>
<dbReference type="RefSeq" id="WP_072896638.1">
    <property type="nucleotide sequence ID" value="NZ_FQVM01000018.1"/>
</dbReference>
<proteinExistence type="predicted"/>
<evidence type="ECO:0000313" key="1">
    <source>
        <dbReference type="EMBL" id="SHE92721.1"/>
    </source>
</evidence>
<sequence length="181" mass="20758">MFNYVGDISKISHYIIDNFLVNKDIAVDCTLGNGHDTDFLKERFNKVYSFEIQKNAIDQYKENNKDSKVFLINDSHEFIDNYIKEPVDCIMYNLGFLPGADKNITTLKDSTIKSIKASLNLLRKGGIISIASYVGHEEGKKEYDEILNLLENLSKKDFGVLSHQFVNRNNNPPILFIVEKK</sequence>
<dbReference type="OrthoDB" id="9792989at2"/>
<dbReference type="InterPro" id="IPR029063">
    <property type="entry name" value="SAM-dependent_MTases_sf"/>
</dbReference>
<dbReference type="Gene3D" id="3.40.50.150">
    <property type="entry name" value="Vaccinia Virus protein VP39"/>
    <property type="match status" value="1"/>
</dbReference>
<keyword evidence="1" id="KW-0808">Transferase</keyword>
<evidence type="ECO:0000313" key="2">
    <source>
        <dbReference type="Proteomes" id="UP000184035"/>
    </source>
</evidence>
<gene>
    <name evidence="1" type="ORF">SAMN05443638_11831</name>
</gene>
<dbReference type="InterPro" id="IPR010719">
    <property type="entry name" value="MnmM_MeTrfase"/>
</dbReference>
<protein>
    <submittedName>
        <fullName evidence="1">Putative rRNA methylase</fullName>
    </submittedName>
</protein>
<keyword evidence="1" id="KW-0489">Methyltransferase</keyword>